<organism evidence="3 4">
    <name type="scientific">Sphingomonas aliaeris</name>
    <dbReference type="NCBI Taxonomy" id="2759526"/>
    <lineage>
        <taxon>Bacteria</taxon>
        <taxon>Pseudomonadati</taxon>
        <taxon>Pseudomonadota</taxon>
        <taxon>Alphaproteobacteria</taxon>
        <taxon>Sphingomonadales</taxon>
        <taxon>Sphingomonadaceae</taxon>
        <taxon>Sphingomonas</taxon>
    </lineage>
</organism>
<evidence type="ECO:0000256" key="1">
    <source>
        <dbReference type="SAM" id="MobiDB-lite"/>
    </source>
</evidence>
<feature type="domain" description="Short chain dehydrogenase-like proteobacteria" evidence="2">
    <location>
        <begin position="30"/>
        <end position="108"/>
    </location>
</feature>
<dbReference type="KEGG" id="sari:H5J25_12375"/>
<dbReference type="RefSeq" id="WP_202091440.1">
    <property type="nucleotide sequence ID" value="NZ_CP061035.1"/>
</dbReference>
<evidence type="ECO:0000259" key="2">
    <source>
        <dbReference type="Pfam" id="PF21777"/>
    </source>
</evidence>
<proteinExistence type="predicted"/>
<keyword evidence="4" id="KW-1185">Reference proteome</keyword>
<gene>
    <name evidence="3" type="ORF">H5J25_12375</name>
</gene>
<accession>A0A974S384</accession>
<dbReference type="Proteomes" id="UP000595894">
    <property type="component" value="Chromosome"/>
</dbReference>
<evidence type="ECO:0000313" key="4">
    <source>
        <dbReference type="Proteomes" id="UP000595894"/>
    </source>
</evidence>
<feature type="region of interest" description="Disordered" evidence="1">
    <location>
        <begin position="111"/>
        <end position="130"/>
    </location>
</feature>
<evidence type="ECO:0000313" key="3">
    <source>
        <dbReference type="EMBL" id="QQV76287.1"/>
    </source>
</evidence>
<dbReference type="InterPro" id="IPR048623">
    <property type="entry name" value="SDR-like_proteobact"/>
</dbReference>
<name>A0A974S384_9SPHN</name>
<feature type="compositionally biased region" description="Polar residues" evidence="1">
    <location>
        <begin position="121"/>
        <end position="130"/>
    </location>
</feature>
<dbReference type="Pfam" id="PF21777">
    <property type="entry name" value="SDR-like"/>
    <property type="match status" value="1"/>
</dbReference>
<reference evidence="4" key="1">
    <citation type="submission" date="2020-09" db="EMBL/GenBank/DDBJ databases">
        <title>Sphingomonas sp., a new species isolated from pork steak.</title>
        <authorList>
            <person name="Heidler von Heilborn D."/>
        </authorList>
    </citation>
    <scope>NUCLEOTIDE SEQUENCE [LARGE SCALE GENOMIC DNA]</scope>
</reference>
<dbReference type="EMBL" id="CP061035">
    <property type="protein sequence ID" value="QQV76287.1"/>
    <property type="molecule type" value="Genomic_DNA"/>
</dbReference>
<protein>
    <recommendedName>
        <fullName evidence="2">Short chain dehydrogenase-like proteobacteria domain-containing protein</fullName>
    </recommendedName>
</protein>
<sequence>MTLADLMAEAFARDEGVAIVYMTDGPASAIDRVREGTKAFTLVVVDSTSASVDRAMMLAAIGALAIELGPERRIGALDVGIDGAPADSVSAARFLAGAGSTTGQILALTANGQAGGLPRSQEPSESSTKR</sequence>
<dbReference type="AlphaFoldDB" id="A0A974S384"/>